<dbReference type="Proteomes" id="UP000623467">
    <property type="component" value="Unassembled WGS sequence"/>
</dbReference>
<comment type="caution">
    <text evidence="5">The sequence shown here is derived from an EMBL/GenBank/DDBJ whole genome shotgun (WGS) entry which is preliminary data.</text>
</comment>
<dbReference type="Gene3D" id="3.40.50.720">
    <property type="entry name" value="NAD(P)-binding Rossmann-like Domain"/>
    <property type="match status" value="1"/>
</dbReference>
<dbReference type="OrthoDB" id="429813at2759"/>
<dbReference type="SUPFAM" id="SSF56801">
    <property type="entry name" value="Acetyl-CoA synthetase-like"/>
    <property type="match status" value="1"/>
</dbReference>
<dbReference type="InterPro" id="IPR036736">
    <property type="entry name" value="ACP-like_sf"/>
</dbReference>
<dbReference type="InterPro" id="IPR000873">
    <property type="entry name" value="AMP-dep_synth/lig_dom"/>
</dbReference>
<evidence type="ECO:0000313" key="5">
    <source>
        <dbReference type="EMBL" id="KAF7341015.1"/>
    </source>
</evidence>
<keyword evidence="6" id="KW-1185">Reference proteome</keyword>
<dbReference type="InterPro" id="IPR036291">
    <property type="entry name" value="NAD(P)-bd_dom_sf"/>
</dbReference>
<dbReference type="SUPFAM" id="SSF51735">
    <property type="entry name" value="NAD(P)-binding Rossmann-fold domains"/>
    <property type="match status" value="1"/>
</dbReference>
<protein>
    <submittedName>
        <fullName evidence="5">Acetyl-CoA synthetase-like protein</fullName>
    </submittedName>
</protein>
<sequence length="1016" mass="111768">MSNLLPPLDCSLNVAQLLDFYITHENRNAAYSFTDATGANTFEISRFEFSRAAHRVAHLLRPQRCGLDGQVVAIVTQTDVLIYQTIVAGCIVAGLVPFPISHRNTSVAIFHLLSNVESHRLLTTKGSLGHLVEAVASENAAYELSIEEIPLLGQIYPSSRPMKRISLDDVALYLHSSGSTGFPKCIPQTHRNIVHQGAMDAIVDAAKLSPRLAVGHLPAFHTIGLIAHILFPILNSGTACLFPLASTATEYNIPVVPTAENVLENAKRANATGILCAEEGHSHLVWGIFLFSQGVNVLPVYGATEFGVPTTVKRCQAELDAGDWAWFRFNSRVNIRWEPQGDGTFECQFLTVPETHQVSVENLPDTKGYATKDLFKRHPTKPDLYKIVGRLDDVLIMANGEKTVPSPMEDVMGASPFINGAVMFGRERNQVGVLIEPNPKYQVDPTDERQLVEYRNLIWPVIEEANQIAPAFAQIYKEMILVTQPTKPLIRAPKGTVIRTSTTALYKQEIEALYDTIETSGNAGVDVEPPSSWCAEDLELWLKAHASLIADRDIHGGRDLFEQGFDSLKATFLRHRIVGALRNSGADATSGVQKITQNFVYAHPTIEDLANAIAGSVRGDATNSLNNAKVAVEKMIAKYSAGFETPLSFHHKRRAPSTKQVVLLTGSTGGLGSHILEILLRHPAIERVYAFNRPGRIPVSERQRGAFVDRALDTTLLASQKLIYLEGDTAQEDLGLPREVWAELRDTTTVIIHNAWNLDFNKTLSSFEPHIKGTRNLIDLARQSPTASGVRFLFTSSISSAQNWDQRRGPFLEELQLDASVAIGSGYGESKFWRHPASRPLRSGLARSPGLLETGAWSTTDWVPAIVKSSIALRGFPSDPSGTIAWITPEAVSHTIVDTALSSETPPFAINLVHPRPVSWDFIMSSLASTVQLPLIPFGDWVQQLQDRSTTATAKDIEKIPGIKLLDFFKAAVAGAGNIKFSTSKAQTVSESMRLLEPLRAEDAKQWMQYWREFLA</sequence>
<dbReference type="InterPro" id="IPR020845">
    <property type="entry name" value="AMP-binding_CS"/>
</dbReference>
<organism evidence="5 6">
    <name type="scientific">Mycena sanguinolenta</name>
    <dbReference type="NCBI Taxonomy" id="230812"/>
    <lineage>
        <taxon>Eukaryota</taxon>
        <taxon>Fungi</taxon>
        <taxon>Dikarya</taxon>
        <taxon>Basidiomycota</taxon>
        <taxon>Agaricomycotina</taxon>
        <taxon>Agaricomycetes</taxon>
        <taxon>Agaricomycetidae</taxon>
        <taxon>Agaricales</taxon>
        <taxon>Marasmiineae</taxon>
        <taxon>Mycenaceae</taxon>
        <taxon>Mycena</taxon>
    </lineage>
</organism>
<keyword evidence="2" id="KW-0597">Phosphoprotein</keyword>
<feature type="domain" description="Thioester reductase (TE)" evidence="4">
    <location>
        <begin position="664"/>
        <end position="832"/>
    </location>
</feature>
<dbReference type="PANTHER" id="PTHR43439:SF2">
    <property type="entry name" value="ENZYME, PUTATIVE (JCVI)-RELATED"/>
    <property type="match status" value="1"/>
</dbReference>
<dbReference type="Gene3D" id="1.10.1200.10">
    <property type="entry name" value="ACP-like"/>
    <property type="match status" value="1"/>
</dbReference>
<dbReference type="Gene3D" id="3.40.50.12780">
    <property type="entry name" value="N-terminal domain of ligase-like"/>
    <property type="match status" value="1"/>
</dbReference>
<accession>A0A8H6XIK8</accession>
<dbReference type="Pfam" id="PF07993">
    <property type="entry name" value="NAD_binding_4"/>
    <property type="match status" value="1"/>
</dbReference>
<dbReference type="InterPro" id="IPR042099">
    <property type="entry name" value="ANL_N_sf"/>
</dbReference>
<dbReference type="PROSITE" id="PS00455">
    <property type="entry name" value="AMP_BINDING"/>
    <property type="match status" value="1"/>
</dbReference>
<dbReference type="PANTHER" id="PTHR43439">
    <property type="entry name" value="PHENYLACETATE-COENZYME A LIGASE"/>
    <property type="match status" value="1"/>
</dbReference>
<evidence type="ECO:0000256" key="1">
    <source>
        <dbReference type="ARBA" id="ARBA00022450"/>
    </source>
</evidence>
<dbReference type="EMBL" id="JACAZH010000028">
    <property type="protein sequence ID" value="KAF7341015.1"/>
    <property type="molecule type" value="Genomic_DNA"/>
</dbReference>
<evidence type="ECO:0000256" key="2">
    <source>
        <dbReference type="ARBA" id="ARBA00022553"/>
    </source>
</evidence>
<feature type="domain" description="AMP-dependent synthetase/ligase" evidence="3">
    <location>
        <begin position="43"/>
        <end position="311"/>
    </location>
</feature>
<name>A0A8H6XIK8_9AGAR</name>
<dbReference type="InterPro" id="IPR051414">
    <property type="entry name" value="Adenylate-forming_Reductase"/>
</dbReference>
<evidence type="ECO:0000259" key="3">
    <source>
        <dbReference type="Pfam" id="PF00501"/>
    </source>
</evidence>
<dbReference type="Pfam" id="PF23562">
    <property type="entry name" value="AMP-binding_C_3"/>
    <property type="match status" value="1"/>
</dbReference>
<dbReference type="Pfam" id="PF00501">
    <property type="entry name" value="AMP-binding"/>
    <property type="match status" value="1"/>
</dbReference>
<proteinExistence type="predicted"/>
<evidence type="ECO:0000259" key="4">
    <source>
        <dbReference type="Pfam" id="PF07993"/>
    </source>
</evidence>
<dbReference type="InterPro" id="IPR013120">
    <property type="entry name" value="FAR_NAD-bd"/>
</dbReference>
<dbReference type="AlphaFoldDB" id="A0A8H6XIK8"/>
<reference evidence="5" key="1">
    <citation type="submission" date="2020-05" db="EMBL/GenBank/DDBJ databases">
        <title>Mycena genomes resolve the evolution of fungal bioluminescence.</title>
        <authorList>
            <person name="Tsai I.J."/>
        </authorList>
    </citation>
    <scope>NUCLEOTIDE SEQUENCE</scope>
    <source>
        <strain evidence="5">160909Yilan</strain>
    </source>
</reference>
<keyword evidence="1" id="KW-0596">Phosphopantetheine</keyword>
<evidence type="ECO:0000313" key="6">
    <source>
        <dbReference type="Proteomes" id="UP000623467"/>
    </source>
</evidence>
<gene>
    <name evidence="5" type="ORF">MSAN_02087200</name>
</gene>